<proteinExistence type="predicted"/>
<feature type="transmembrane region" description="Helical" evidence="6">
    <location>
        <begin position="6"/>
        <end position="26"/>
    </location>
</feature>
<evidence type="ECO:0000256" key="6">
    <source>
        <dbReference type="SAM" id="Phobius"/>
    </source>
</evidence>
<evidence type="ECO:0000256" key="2">
    <source>
        <dbReference type="ARBA" id="ARBA00022475"/>
    </source>
</evidence>
<keyword evidence="2" id="KW-1003">Cell membrane</keyword>
<evidence type="ECO:0000256" key="4">
    <source>
        <dbReference type="ARBA" id="ARBA00022989"/>
    </source>
</evidence>
<keyword evidence="3 6" id="KW-0812">Transmembrane</keyword>
<dbReference type="GO" id="GO:0015171">
    <property type="term" value="F:amino acid transmembrane transporter activity"/>
    <property type="evidence" value="ECO:0007669"/>
    <property type="project" value="TreeGrafter"/>
</dbReference>
<dbReference type="PANTHER" id="PTHR30086">
    <property type="entry name" value="ARGININE EXPORTER PROTEIN ARGO"/>
    <property type="match status" value="1"/>
</dbReference>
<keyword evidence="8" id="KW-1185">Reference proteome</keyword>
<evidence type="ECO:0000313" key="8">
    <source>
        <dbReference type="Proteomes" id="UP001139289"/>
    </source>
</evidence>
<accession>A0A9X1LQX0</accession>
<protein>
    <submittedName>
        <fullName evidence="7">Amino acid transporter</fullName>
    </submittedName>
</protein>
<evidence type="ECO:0000313" key="7">
    <source>
        <dbReference type="EMBL" id="MCC2030294.1"/>
    </source>
</evidence>
<feature type="transmembrane region" description="Helical" evidence="6">
    <location>
        <begin position="149"/>
        <end position="170"/>
    </location>
</feature>
<name>A0A9X1LQX0_9MICO</name>
<gene>
    <name evidence="7" type="ORF">KEC56_12350</name>
</gene>
<dbReference type="InterPro" id="IPR001123">
    <property type="entry name" value="LeuE-type"/>
</dbReference>
<sequence length="208" mass="21880">MLAFFSGLGLGLSLIIAIGAQNAYVLRQGIRREHVLAVVIICALSDAVLIVAGVAGLGFVIERMPWLVVVAQWLGAAFLLAYGLLAARRALRGSDAGLHTDAGSRPQPGVRLAPVALTVLALTWLNPHVYLDTVLMLGSIAATHGDARWVFAAGAVCASILWFTALGYGARHLGRWLDTPRAWRILDGAIAVIMIAIAVSLVVQAVSG</sequence>
<evidence type="ECO:0000256" key="1">
    <source>
        <dbReference type="ARBA" id="ARBA00004651"/>
    </source>
</evidence>
<evidence type="ECO:0000256" key="5">
    <source>
        <dbReference type="ARBA" id="ARBA00023136"/>
    </source>
</evidence>
<dbReference type="Proteomes" id="UP001139289">
    <property type="component" value="Unassembled WGS sequence"/>
</dbReference>
<dbReference type="Pfam" id="PF01810">
    <property type="entry name" value="LysE"/>
    <property type="match status" value="1"/>
</dbReference>
<feature type="transmembrane region" description="Helical" evidence="6">
    <location>
        <begin position="182"/>
        <end position="206"/>
    </location>
</feature>
<feature type="transmembrane region" description="Helical" evidence="6">
    <location>
        <begin position="35"/>
        <end position="60"/>
    </location>
</feature>
<dbReference type="EMBL" id="JAGTTM010000006">
    <property type="protein sequence ID" value="MCC2030294.1"/>
    <property type="molecule type" value="Genomic_DNA"/>
</dbReference>
<evidence type="ECO:0000256" key="3">
    <source>
        <dbReference type="ARBA" id="ARBA00022692"/>
    </source>
</evidence>
<keyword evidence="4 6" id="KW-1133">Transmembrane helix</keyword>
<dbReference type="GO" id="GO:0005886">
    <property type="term" value="C:plasma membrane"/>
    <property type="evidence" value="ECO:0007669"/>
    <property type="project" value="UniProtKB-SubCell"/>
</dbReference>
<comment type="caution">
    <text evidence="7">The sequence shown here is derived from an EMBL/GenBank/DDBJ whole genome shotgun (WGS) entry which is preliminary data.</text>
</comment>
<comment type="subcellular location">
    <subcellularLocation>
        <location evidence="1">Cell membrane</location>
        <topology evidence="1">Multi-pass membrane protein</topology>
    </subcellularLocation>
</comment>
<dbReference type="AlphaFoldDB" id="A0A9X1LQX0"/>
<feature type="transmembrane region" description="Helical" evidence="6">
    <location>
        <begin position="66"/>
        <end position="87"/>
    </location>
</feature>
<organism evidence="7 8">
    <name type="scientific">Microbacterium tenebrionis</name>
    <dbReference type="NCBI Taxonomy" id="2830665"/>
    <lineage>
        <taxon>Bacteria</taxon>
        <taxon>Bacillati</taxon>
        <taxon>Actinomycetota</taxon>
        <taxon>Actinomycetes</taxon>
        <taxon>Micrococcales</taxon>
        <taxon>Microbacteriaceae</taxon>
        <taxon>Microbacterium</taxon>
    </lineage>
</organism>
<keyword evidence="5 6" id="KW-0472">Membrane</keyword>
<reference evidence="7" key="1">
    <citation type="submission" date="2021-04" db="EMBL/GenBank/DDBJ databases">
        <title>Microbacterium tenobrionis sp. nov. and Microbacterium allomyrinae sp. nov., isolated from larvae of Tenobrio molitor and Allomyrina dichotoma, respectively.</title>
        <authorList>
            <person name="Lee S.D."/>
        </authorList>
    </citation>
    <scope>NUCLEOTIDE SEQUENCE</scope>
    <source>
        <strain evidence="7">YMB-B2</strain>
    </source>
</reference>
<feature type="transmembrane region" description="Helical" evidence="6">
    <location>
        <begin position="108"/>
        <end position="129"/>
    </location>
</feature>
<dbReference type="RefSeq" id="WP_227531192.1">
    <property type="nucleotide sequence ID" value="NZ_JAGTTM010000006.1"/>
</dbReference>
<dbReference type="PANTHER" id="PTHR30086:SF20">
    <property type="entry name" value="ARGININE EXPORTER PROTEIN ARGO-RELATED"/>
    <property type="match status" value="1"/>
</dbReference>